<dbReference type="AlphaFoldDB" id="X1VBK2"/>
<gene>
    <name evidence="5" type="ORF">S12H4_51789</name>
</gene>
<dbReference type="InterPro" id="IPR001478">
    <property type="entry name" value="PDZ"/>
</dbReference>
<dbReference type="InterPro" id="IPR001940">
    <property type="entry name" value="Peptidase_S1C"/>
</dbReference>
<feature type="non-terminal residue" evidence="5">
    <location>
        <position position="1"/>
    </location>
</feature>
<dbReference type="Gene3D" id="2.30.42.10">
    <property type="match status" value="1"/>
</dbReference>
<keyword evidence="2" id="KW-0645">Protease</keyword>
<protein>
    <recommendedName>
        <fullName evidence="4">PDZ domain-containing protein</fullName>
    </recommendedName>
</protein>
<dbReference type="SUPFAM" id="SSF50156">
    <property type="entry name" value="PDZ domain-like"/>
    <property type="match status" value="1"/>
</dbReference>
<dbReference type="Gene3D" id="2.40.10.10">
    <property type="entry name" value="Trypsin-like serine proteases"/>
    <property type="match status" value="1"/>
</dbReference>
<dbReference type="SMART" id="SM00228">
    <property type="entry name" value="PDZ"/>
    <property type="match status" value="1"/>
</dbReference>
<feature type="domain" description="PDZ" evidence="4">
    <location>
        <begin position="90"/>
        <end position="194"/>
    </location>
</feature>
<dbReference type="InterPro" id="IPR036034">
    <property type="entry name" value="PDZ_sf"/>
</dbReference>
<organism evidence="5">
    <name type="scientific">marine sediment metagenome</name>
    <dbReference type="NCBI Taxonomy" id="412755"/>
    <lineage>
        <taxon>unclassified sequences</taxon>
        <taxon>metagenomes</taxon>
        <taxon>ecological metagenomes</taxon>
    </lineage>
</organism>
<evidence type="ECO:0000256" key="2">
    <source>
        <dbReference type="ARBA" id="ARBA00022670"/>
    </source>
</evidence>
<evidence type="ECO:0000256" key="1">
    <source>
        <dbReference type="ARBA" id="ARBA00010541"/>
    </source>
</evidence>
<comment type="caution">
    <text evidence="5">The sequence shown here is derived from an EMBL/GenBank/DDBJ whole genome shotgun (WGS) entry which is preliminary data.</text>
</comment>
<accession>X1VBK2</accession>
<dbReference type="PANTHER" id="PTHR22939">
    <property type="entry name" value="SERINE PROTEASE FAMILY S1C HTRA-RELATED"/>
    <property type="match status" value="1"/>
</dbReference>
<dbReference type="GO" id="GO:0004252">
    <property type="term" value="F:serine-type endopeptidase activity"/>
    <property type="evidence" value="ECO:0007669"/>
    <property type="project" value="InterPro"/>
</dbReference>
<dbReference type="GO" id="GO:0006508">
    <property type="term" value="P:proteolysis"/>
    <property type="evidence" value="ECO:0007669"/>
    <property type="project" value="UniProtKB-KW"/>
</dbReference>
<sequence length="240" mass="26377">VGEQVMVMGVLTPGTDFARTFELGWVTSVIESPRKVYATTVPVTLGLMGGPVVNVRGEVVGIMGRDLSPSQGGQIYVRYDYPMVYPSKELVPLIETPPSKTQERVRNEAWLGVFIQPLSDELAEYWQIEPTGGIVISGVIPQSPAEDAGIVRGDIVKTVGGTPVTARRDAQVSEFTKLVREVGNDKTVRITLLRDRQPVDVDVELTALPKESDEAERYKDEDFGLTVREMTVDVILFGEL</sequence>
<dbReference type="PRINTS" id="PR00834">
    <property type="entry name" value="PROTEASES2C"/>
</dbReference>
<reference evidence="5" key="1">
    <citation type="journal article" date="2014" name="Front. Microbiol.">
        <title>High frequency of phylogenetically diverse reductive dehalogenase-homologous genes in deep subseafloor sedimentary metagenomes.</title>
        <authorList>
            <person name="Kawai M."/>
            <person name="Futagami T."/>
            <person name="Toyoda A."/>
            <person name="Takaki Y."/>
            <person name="Nishi S."/>
            <person name="Hori S."/>
            <person name="Arai W."/>
            <person name="Tsubouchi T."/>
            <person name="Morono Y."/>
            <person name="Uchiyama I."/>
            <person name="Ito T."/>
            <person name="Fujiyama A."/>
            <person name="Inagaki F."/>
            <person name="Takami H."/>
        </authorList>
    </citation>
    <scope>NUCLEOTIDE SEQUENCE</scope>
    <source>
        <strain evidence="5">Expedition CK06-06</strain>
    </source>
</reference>
<evidence type="ECO:0000256" key="3">
    <source>
        <dbReference type="ARBA" id="ARBA00022801"/>
    </source>
</evidence>
<dbReference type="Pfam" id="PF13180">
    <property type="entry name" value="PDZ_2"/>
    <property type="match status" value="1"/>
</dbReference>
<dbReference type="InterPro" id="IPR009003">
    <property type="entry name" value="Peptidase_S1_PA"/>
</dbReference>
<evidence type="ECO:0000313" key="5">
    <source>
        <dbReference type="EMBL" id="GAJ03350.1"/>
    </source>
</evidence>
<dbReference type="InterPro" id="IPR043504">
    <property type="entry name" value="Peptidase_S1_PA_chymotrypsin"/>
</dbReference>
<evidence type="ECO:0000259" key="4">
    <source>
        <dbReference type="PROSITE" id="PS50106"/>
    </source>
</evidence>
<proteinExistence type="inferred from homology"/>
<dbReference type="PROSITE" id="PS50106">
    <property type="entry name" value="PDZ"/>
    <property type="match status" value="1"/>
</dbReference>
<dbReference type="SUPFAM" id="SSF50494">
    <property type="entry name" value="Trypsin-like serine proteases"/>
    <property type="match status" value="1"/>
</dbReference>
<name>X1VBK2_9ZZZZ</name>
<dbReference type="EMBL" id="BARW01032775">
    <property type="protein sequence ID" value="GAJ03350.1"/>
    <property type="molecule type" value="Genomic_DNA"/>
</dbReference>
<keyword evidence="3" id="KW-0378">Hydrolase</keyword>
<comment type="similarity">
    <text evidence="1">Belongs to the peptidase S1C family.</text>
</comment>
<dbReference type="PANTHER" id="PTHR22939:SF129">
    <property type="entry name" value="SERINE PROTEASE HTRA2, MITOCHONDRIAL"/>
    <property type="match status" value="1"/>
</dbReference>
<feature type="non-terminal residue" evidence="5">
    <location>
        <position position="240"/>
    </location>
</feature>